<dbReference type="AlphaFoldDB" id="A0A150GU89"/>
<dbReference type="OrthoDB" id="549498at2759"/>
<name>A0A150GU89_GONPE</name>
<dbReference type="STRING" id="33097.A0A150GU89"/>
<evidence type="ECO:0000313" key="2">
    <source>
        <dbReference type="Proteomes" id="UP000075714"/>
    </source>
</evidence>
<sequence>MAPQLAKEDSRVTIAGLEPEASISDEESARDVSIRKNLGAFDAITDLIAEAALNKASLMTPRQAAGELVKLLAMPAGQRRAATYRDLTELGRNLELPPWHGSDRRQLYVWYHCCHRLRLVELEAGQSLTKEGELGDSAYWLLSVLFALKQPAVLPDIRS</sequence>
<dbReference type="Proteomes" id="UP000075714">
    <property type="component" value="Unassembled WGS sequence"/>
</dbReference>
<protein>
    <submittedName>
        <fullName evidence="1">Uncharacterized protein</fullName>
    </submittedName>
</protein>
<accession>A0A150GU89</accession>
<reference evidence="2" key="1">
    <citation type="journal article" date="2016" name="Nat. Commun.">
        <title>The Gonium pectorale genome demonstrates co-option of cell cycle regulation during the evolution of multicellularity.</title>
        <authorList>
            <person name="Hanschen E.R."/>
            <person name="Marriage T.N."/>
            <person name="Ferris P.J."/>
            <person name="Hamaji T."/>
            <person name="Toyoda A."/>
            <person name="Fujiyama A."/>
            <person name="Neme R."/>
            <person name="Noguchi H."/>
            <person name="Minakuchi Y."/>
            <person name="Suzuki M."/>
            <person name="Kawai-Toyooka H."/>
            <person name="Smith D.R."/>
            <person name="Sparks H."/>
            <person name="Anderson J."/>
            <person name="Bakaric R."/>
            <person name="Luria V."/>
            <person name="Karger A."/>
            <person name="Kirschner M.W."/>
            <person name="Durand P.M."/>
            <person name="Michod R.E."/>
            <person name="Nozaki H."/>
            <person name="Olson B.J."/>
        </authorList>
    </citation>
    <scope>NUCLEOTIDE SEQUENCE [LARGE SCALE GENOMIC DNA]</scope>
    <source>
        <strain evidence="2">NIES-2863</strain>
    </source>
</reference>
<dbReference type="EMBL" id="LSYV01000008">
    <property type="protein sequence ID" value="KXZ53425.1"/>
    <property type="molecule type" value="Genomic_DNA"/>
</dbReference>
<keyword evidence="2" id="KW-1185">Reference proteome</keyword>
<organism evidence="1 2">
    <name type="scientific">Gonium pectorale</name>
    <name type="common">Green alga</name>
    <dbReference type="NCBI Taxonomy" id="33097"/>
    <lineage>
        <taxon>Eukaryota</taxon>
        <taxon>Viridiplantae</taxon>
        <taxon>Chlorophyta</taxon>
        <taxon>core chlorophytes</taxon>
        <taxon>Chlorophyceae</taxon>
        <taxon>CS clade</taxon>
        <taxon>Chlamydomonadales</taxon>
        <taxon>Volvocaceae</taxon>
        <taxon>Gonium</taxon>
    </lineage>
</organism>
<proteinExistence type="predicted"/>
<gene>
    <name evidence="1" type="ORF">GPECTOR_7g1323</name>
</gene>
<comment type="caution">
    <text evidence="1">The sequence shown here is derived from an EMBL/GenBank/DDBJ whole genome shotgun (WGS) entry which is preliminary data.</text>
</comment>
<evidence type="ECO:0000313" key="1">
    <source>
        <dbReference type="EMBL" id="KXZ53425.1"/>
    </source>
</evidence>